<dbReference type="GO" id="GO:0046656">
    <property type="term" value="P:folic acid biosynthetic process"/>
    <property type="evidence" value="ECO:0007669"/>
    <property type="project" value="UniProtKB-KW"/>
</dbReference>
<keyword evidence="8" id="KW-0067">ATP-binding</keyword>
<keyword evidence="5 14" id="KW-0808">Transferase</keyword>
<dbReference type="PROSITE" id="PS00794">
    <property type="entry name" value="HPPK"/>
    <property type="match status" value="1"/>
</dbReference>
<dbReference type="CDD" id="cd00483">
    <property type="entry name" value="HPPK"/>
    <property type="match status" value="1"/>
</dbReference>
<evidence type="ECO:0000256" key="12">
    <source>
        <dbReference type="ARBA" id="ARBA00033413"/>
    </source>
</evidence>
<keyword evidence="7 14" id="KW-0418">Kinase</keyword>
<evidence type="ECO:0000256" key="6">
    <source>
        <dbReference type="ARBA" id="ARBA00022741"/>
    </source>
</evidence>
<keyword evidence="6" id="KW-0547">Nucleotide-binding</keyword>
<dbReference type="EC" id="2.7.6.3" evidence="3"/>
<dbReference type="InterPro" id="IPR000550">
    <property type="entry name" value="Hppk"/>
</dbReference>
<evidence type="ECO:0000313" key="15">
    <source>
        <dbReference type="Proteomes" id="UP000293583"/>
    </source>
</evidence>
<sequence length="161" mass="18057">MTQHLFLSLGGNLGNTREIFEGAYPHIEKKIGKIAVYSSIYQTEAWGPIPQADFLNQVLLVSTSLKPEACLTELLEIERQFGRERKERWGPRTLDLDILYYGDVIIAASDLSIPHPRIAERKFILTPLAEIAPLFEDPTSRKSMTALLAACADESQVNRSV</sequence>
<dbReference type="UniPathway" id="UPA00077">
    <property type="reaction ID" value="UER00155"/>
</dbReference>
<dbReference type="GO" id="GO:0046654">
    <property type="term" value="P:tetrahydrofolate biosynthetic process"/>
    <property type="evidence" value="ECO:0007669"/>
    <property type="project" value="UniProtKB-UniPathway"/>
</dbReference>
<dbReference type="OrthoDB" id="9808041at2"/>
<gene>
    <name evidence="14" type="primary">folK</name>
    <name evidence="14" type="ORF">EWU20_03800</name>
</gene>
<evidence type="ECO:0000256" key="2">
    <source>
        <dbReference type="ARBA" id="ARBA00005810"/>
    </source>
</evidence>
<organism evidence="14 15">
    <name type="scientific">Aquirufa antheringensis</name>
    <dbReference type="NCBI Taxonomy" id="2516559"/>
    <lineage>
        <taxon>Bacteria</taxon>
        <taxon>Pseudomonadati</taxon>
        <taxon>Bacteroidota</taxon>
        <taxon>Cytophagia</taxon>
        <taxon>Cytophagales</taxon>
        <taxon>Flectobacillaceae</taxon>
        <taxon>Aquirufa</taxon>
    </lineage>
</organism>
<dbReference type="AlphaFoldDB" id="A0A4Q9BDL4"/>
<dbReference type="InterPro" id="IPR035907">
    <property type="entry name" value="Hppk_sf"/>
</dbReference>
<dbReference type="GO" id="GO:0016301">
    <property type="term" value="F:kinase activity"/>
    <property type="evidence" value="ECO:0007669"/>
    <property type="project" value="UniProtKB-KW"/>
</dbReference>
<dbReference type="SUPFAM" id="SSF55083">
    <property type="entry name" value="6-hydroxymethyl-7,8-dihydropterin pyrophosphokinase, HPPK"/>
    <property type="match status" value="1"/>
</dbReference>
<keyword evidence="15" id="KW-1185">Reference proteome</keyword>
<evidence type="ECO:0000256" key="8">
    <source>
        <dbReference type="ARBA" id="ARBA00022840"/>
    </source>
</evidence>
<keyword evidence="9" id="KW-0289">Folate biosynthesis</keyword>
<dbReference type="GO" id="GO:0005524">
    <property type="term" value="F:ATP binding"/>
    <property type="evidence" value="ECO:0007669"/>
    <property type="project" value="UniProtKB-KW"/>
</dbReference>
<accession>A0A4Q9BDL4</accession>
<dbReference type="PANTHER" id="PTHR43071:SF1">
    <property type="entry name" value="2-AMINO-4-HYDROXY-6-HYDROXYMETHYLDIHYDROPTERIDINE PYROPHOSPHOKINASE"/>
    <property type="match status" value="1"/>
</dbReference>
<evidence type="ECO:0000256" key="4">
    <source>
        <dbReference type="ARBA" id="ARBA00016218"/>
    </source>
</evidence>
<evidence type="ECO:0000313" key="14">
    <source>
        <dbReference type="EMBL" id="TBH74269.1"/>
    </source>
</evidence>
<evidence type="ECO:0000256" key="9">
    <source>
        <dbReference type="ARBA" id="ARBA00022909"/>
    </source>
</evidence>
<proteinExistence type="inferred from homology"/>
<dbReference type="EMBL" id="SEWY01000002">
    <property type="protein sequence ID" value="TBH74269.1"/>
    <property type="molecule type" value="Genomic_DNA"/>
</dbReference>
<dbReference type="GO" id="GO:0003848">
    <property type="term" value="F:2-amino-4-hydroxy-6-hydroxymethyldihydropteridine diphosphokinase activity"/>
    <property type="evidence" value="ECO:0007669"/>
    <property type="project" value="UniProtKB-EC"/>
</dbReference>
<evidence type="ECO:0000256" key="1">
    <source>
        <dbReference type="ARBA" id="ARBA00005051"/>
    </source>
</evidence>
<comment type="function">
    <text evidence="10">Catalyzes the transfer of pyrophosphate from adenosine triphosphate (ATP) to 6-hydroxymethyl-7,8-dihydropterin, an enzymatic step in folate biosynthesis pathway.</text>
</comment>
<dbReference type="Gene3D" id="3.30.70.560">
    <property type="entry name" value="7,8-Dihydro-6-hydroxymethylpterin-pyrophosphokinase HPPK"/>
    <property type="match status" value="1"/>
</dbReference>
<name>A0A4Q9BDL4_9BACT</name>
<reference evidence="14 15" key="1">
    <citation type="submission" date="2019-02" db="EMBL/GenBank/DDBJ databases">
        <title>Genome of a new Bacteroidetes strain.</title>
        <authorList>
            <person name="Pitt A."/>
        </authorList>
    </citation>
    <scope>NUCLEOTIDE SEQUENCE [LARGE SCALE GENOMIC DNA]</scope>
    <source>
        <strain evidence="14 15">103A-SOEBACH</strain>
    </source>
</reference>
<dbReference type="NCBIfam" id="TIGR01498">
    <property type="entry name" value="folK"/>
    <property type="match status" value="1"/>
</dbReference>
<dbReference type="PANTHER" id="PTHR43071">
    <property type="entry name" value="2-AMINO-4-HYDROXY-6-HYDROXYMETHYLDIHYDROPTERIDINE PYROPHOSPHOKINASE"/>
    <property type="match status" value="1"/>
</dbReference>
<comment type="similarity">
    <text evidence="2">Belongs to the HPPK family.</text>
</comment>
<feature type="domain" description="7,8-dihydro-6-hydroxymethylpterin-pyrophosphokinase" evidence="13">
    <location>
        <begin position="88"/>
        <end position="99"/>
    </location>
</feature>
<evidence type="ECO:0000256" key="10">
    <source>
        <dbReference type="ARBA" id="ARBA00029409"/>
    </source>
</evidence>
<protein>
    <recommendedName>
        <fullName evidence="4">2-amino-4-hydroxy-6-hydroxymethyldihydropteridine pyrophosphokinase</fullName>
        <ecNumber evidence="3">2.7.6.3</ecNumber>
    </recommendedName>
    <alternativeName>
        <fullName evidence="11">6-hydroxymethyl-7,8-dihydropterin pyrophosphokinase</fullName>
    </alternativeName>
    <alternativeName>
        <fullName evidence="12">7,8-dihydro-6-hydroxymethylpterin-pyrophosphokinase</fullName>
    </alternativeName>
</protein>
<dbReference type="RefSeq" id="WP_130922776.1">
    <property type="nucleotide sequence ID" value="NZ_JAANOO010000003.1"/>
</dbReference>
<evidence type="ECO:0000256" key="3">
    <source>
        <dbReference type="ARBA" id="ARBA00013253"/>
    </source>
</evidence>
<evidence type="ECO:0000256" key="7">
    <source>
        <dbReference type="ARBA" id="ARBA00022777"/>
    </source>
</evidence>
<comment type="pathway">
    <text evidence="1">Cofactor biosynthesis; tetrahydrofolate biosynthesis; 2-amino-4-hydroxy-6-hydroxymethyl-7,8-dihydropteridine diphosphate from 7,8-dihydroneopterin triphosphate: step 4/4.</text>
</comment>
<dbReference type="Proteomes" id="UP000293583">
    <property type="component" value="Unassembled WGS sequence"/>
</dbReference>
<dbReference type="Pfam" id="PF01288">
    <property type="entry name" value="HPPK"/>
    <property type="match status" value="1"/>
</dbReference>
<evidence type="ECO:0000256" key="5">
    <source>
        <dbReference type="ARBA" id="ARBA00022679"/>
    </source>
</evidence>
<evidence type="ECO:0000259" key="13">
    <source>
        <dbReference type="PROSITE" id="PS00794"/>
    </source>
</evidence>
<evidence type="ECO:0000256" key="11">
    <source>
        <dbReference type="ARBA" id="ARBA00029766"/>
    </source>
</evidence>
<comment type="caution">
    <text evidence="14">The sequence shown here is derived from an EMBL/GenBank/DDBJ whole genome shotgun (WGS) entry which is preliminary data.</text>
</comment>